<dbReference type="InterPro" id="IPR033248">
    <property type="entry name" value="Transketolase_C"/>
</dbReference>
<comment type="caution">
    <text evidence="6">The sequence shown here is derived from an EMBL/GenBank/DDBJ whole genome shotgun (WGS) entry which is preliminary data.</text>
</comment>
<keyword evidence="4" id="KW-0786">Thiamine pyrophosphate</keyword>
<organism evidence="6 7">
    <name type="scientific">Mucilaginibacter pallidiroseus</name>
    <dbReference type="NCBI Taxonomy" id="2599295"/>
    <lineage>
        <taxon>Bacteria</taxon>
        <taxon>Pseudomonadati</taxon>
        <taxon>Bacteroidota</taxon>
        <taxon>Sphingobacteriia</taxon>
        <taxon>Sphingobacteriales</taxon>
        <taxon>Sphingobacteriaceae</taxon>
        <taxon>Mucilaginibacter</taxon>
    </lineage>
</organism>
<protein>
    <submittedName>
        <fullName evidence="6">Transketolase</fullName>
    </submittedName>
</protein>
<dbReference type="AlphaFoldDB" id="A0A563U0R6"/>
<dbReference type="SUPFAM" id="SSF52518">
    <property type="entry name" value="Thiamin diphosphate-binding fold (THDP-binding)"/>
    <property type="match status" value="2"/>
</dbReference>
<dbReference type="InterPro" id="IPR005475">
    <property type="entry name" value="Transketolase-like_Pyr-bd"/>
</dbReference>
<evidence type="ECO:0000256" key="3">
    <source>
        <dbReference type="ARBA" id="ARBA00023002"/>
    </source>
</evidence>
<dbReference type="SMART" id="SM00861">
    <property type="entry name" value="Transket_pyr"/>
    <property type="match status" value="1"/>
</dbReference>
<gene>
    <name evidence="6" type="ORF">FPZ43_16850</name>
</gene>
<dbReference type="OrthoDB" id="9769337at2"/>
<sequence>MPETAIHKGYGNIPAELSFDDFREIVISDYRVGFESRQASIIGRREVLTGKAKFGIFGDGKEVAQLAMAKAFKAGDWRSGYYRDQTFMFATGMSNLKDFFAQLYATPDVDKEPASAGRQMNCHYATRFVNPDGSFVNQVEGMNSGSDISTTGGHMPRLLGLAYASKLYRQNKELAYLKQFSVNGNEVAFGTIGNGATSEGVFFETFNAAGVLQVPMAISIWDDAYAISVPARLQTTKEDISEVLKGFQRDNGRNGYEIFKVRGWDYVALCETYERAIRICREQHVPVMIHVIEMTQPQGHSTSGSHERYKSKERLAWEEEYDCLAQMRKWMIESAIITAEDIEKLESDSKKHVRNCQREAWAELEADIKTEIGEAVHLLTKVADQSAYKDEITGLVSALQSAVDPGRHDAISRVRKTLRITVKEDNAARQALVSWLESEKAKNVERYNTRLFSNTPQSPLLVPIIKPDYTDDARMIDGREVLNACFDANFERDKSIVAFGEDLGAIGDVNQGFAGLQAKYGDLRITDTGIREATIVGQGMGLAMRGLRPIAEIQYLDYLIWAITVLSDDLASLSYRTFGGQKAPVIVRTRGHRLEGIWHSGSPLGMILNSMRGLHICVPRNMTQAAGMYNTLLRGDEPALVIESLNGYRLKEKLPANVGEFTVPLGKAEIIREGTDVTVVSYGSTLRIVTDAANELANMGINIEVIDPQTLYPFDTDNLCGTSLQKTNKLLVVDEDLPGGGSAYILQKVIEAQNGYYYLDAQPKTLSGAEHRPPYGSDGDYFSKPSIDDVIEAVYNIMHEANPGKYPKLF</sequence>
<dbReference type="Gene3D" id="3.40.50.920">
    <property type="match status" value="1"/>
</dbReference>
<evidence type="ECO:0000313" key="6">
    <source>
        <dbReference type="EMBL" id="TWR25143.1"/>
    </source>
</evidence>
<comment type="function">
    <text evidence="2">E1 component of the 2-oxoglutarate dehydrogenase (OGDH) complex which catalyzes the decarboxylation of 2-oxoglutarate, the first step in the conversion of 2-oxoglutarate to succinyl-CoA and CO(2).</text>
</comment>
<dbReference type="InterPro" id="IPR029061">
    <property type="entry name" value="THDP-binding"/>
</dbReference>
<dbReference type="PANTHER" id="PTHR43257">
    <property type="entry name" value="PYRUVATE DEHYDROGENASE E1 COMPONENT BETA SUBUNIT"/>
    <property type="match status" value="1"/>
</dbReference>
<dbReference type="GO" id="GO:0016624">
    <property type="term" value="F:oxidoreductase activity, acting on the aldehyde or oxo group of donors, disulfide as acceptor"/>
    <property type="evidence" value="ECO:0007669"/>
    <property type="project" value="InterPro"/>
</dbReference>
<reference evidence="6 7" key="1">
    <citation type="submission" date="2019-07" db="EMBL/GenBank/DDBJ databases">
        <authorList>
            <person name="Kim J."/>
        </authorList>
    </citation>
    <scope>NUCLEOTIDE SEQUENCE [LARGE SCALE GENOMIC DNA]</scope>
    <source>
        <strain evidence="7">dk17</strain>
    </source>
</reference>
<evidence type="ECO:0000256" key="2">
    <source>
        <dbReference type="ARBA" id="ARBA00003906"/>
    </source>
</evidence>
<dbReference type="Gene3D" id="3.40.50.970">
    <property type="match status" value="2"/>
</dbReference>
<feature type="domain" description="Transketolase-like pyrimidine-binding" evidence="5">
    <location>
        <begin position="476"/>
        <end position="650"/>
    </location>
</feature>
<proteinExistence type="predicted"/>
<dbReference type="Pfam" id="PF00676">
    <property type="entry name" value="E1_dh"/>
    <property type="match status" value="1"/>
</dbReference>
<accession>A0A563U0R6</accession>
<dbReference type="SUPFAM" id="SSF52922">
    <property type="entry name" value="TK C-terminal domain-like"/>
    <property type="match status" value="1"/>
</dbReference>
<keyword evidence="3" id="KW-0560">Oxidoreductase</keyword>
<dbReference type="EMBL" id="VOEJ01000009">
    <property type="protein sequence ID" value="TWR25143.1"/>
    <property type="molecule type" value="Genomic_DNA"/>
</dbReference>
<dbReference type="InterPro" id="IPR009014">
    <property type="entry name" value="Transketo_C/PFOR_II"/>
</dbReference>
<evidence type="ECO:0000256" key="4">
    <source>
        <dbReference type="ARBA" id="ARBA00023052"/>
    </source>
</evidence>
<comment type="cofactor">
    <cofactor evidence="1">
        <name>thiamine diphosphate</name>
        <dbReference type="ChEBI" id="CHEBI:58937"/>
    </cofactor>
</comment>
<keyword evidence="7" id="KW-1185">Reference proteome</keyword>
<dbReference type="Pfam" id="PF02780">
    <property type="entry name" value="Transketolase_C"/>
    <property type="match status" value="1"/>
</dbReference>
<name>A0A563U0R6_9SPHI</name>
<evidence type="ECO:0000259" key="5">
    <source>
        <dbReference type="SMART" id="SM00861"/>
    </source>
</evidence>
<dbReference type="Pfam" id="PF02779">
    <property type="entry name" value="Transket_pyr"/>
    <property type="match status" value="1"/>
</dbReference>
<evidence type="ECO:0000313" key="7">
    <source>
        <dbReference type="Proteomes" id="UP000320042"/>
    </source>
</evidence>
<dbReference type="Proteomes" id="UP000320042">
    <property type="component" value="Unassembled WGS sequence"/>
</dbReference>
<dbReference type="PANTHER" id="PTHR43257:SF2">
    <property type="entry name" value="PYRUVATE DEHYDROGENASE E1 COMPONENT SUBUNIT BETA"/>
    <property type="match status" value="1"/>
</dbReference>
<evidence type="ECO:0000256" key="1">
    <source>
        <dbReference type="ARBA" id="ARBA00001964"/>
    </source>
</evidence>
<dbReference type="InterPro" id="IPR001017">
    <property type="entry name" value="DH_E1"/>
</dbReference>
<dbReference type="RefSeq" id="WP_146383114.1">
    <property type="nucleotide sequence ID" value="NZ_VOEJ01000009.1"/>
</dbReference>
<dbReference type="CDD" id="cd02000">
    <property type="entry name" value="TPP_E1_PDC_ADC_BCADC"/>
    <property type="match status" value="1"/>
</dbReference>